<evidence type="ECO:0000313" key="5">
    <source>
        <dbReference type="Proteomes" id="UP000800235"/>
    </source>
</evidence>
<proteinExistence type="predicted"/>
<dbReference type="InterPro" id="IPR015131">
    <property type="entry name" value="Killer_tox_Kp4"/>
</dbReference>
<reference evidence="4" key="1">
    <citation type="journal article" date="2020" name="Stud. Mycol.">
        <title>101 Dothideomycetes genomes: a test case for predicting lifestyles and emergence of pathogens.</title>
        <authorList>
            <person name="Haridas S."/>
            <person name="Albert R."/>
            <person name="Binder M."/>
            <person name="Bloem J."/>
            <person name="Labutti K."/>
            <person name="Salamov A."/>
            <person name="Andreopoulos B."/>
            <person name="Baker S."/>
            <person name="Barry K."/>
            <person name="Bills G."/>
            <person name="Bluhm B."/>
            <person name="Cannon C."/>
            <person name="Castanera R."/>
            <person name="Culley D."/>
            <person name="Daum C."/>
            <person name="Ezra D."/>
            <person name="Gonzalez J."/>
            <person name="Henrissat B."/>
            <person name="Kuo A."/>
            <person name="Liang C."/>
            <person name="Lipzen A."/>
            <person name="Lutzoni F."/>
            <person name="Magnuson J."/>
            <person name="Mondo S."/>
            <person name="Nolan M."/>
            <person name="Ohm R."/>
            <person name="Pangilinan J."/>
            <person name="Park H.-J."/>
            <person name="Ramirez L."/>
            <person name="Alfaro M."/>
            <person name="Sun H."/>
            <person name="Tritt A."/>
            <person name="Yoshinaga Y."/>
            <person name="Zwiers L.-H."/>
            <person name="Turgeon B."/>
            <person name="Goodwin S."/>
            <person name="Spatafora J."/>
            <person name="Crous P."/>
            <person name="Grigoriev I."/>
        </authorList>
    </citation>
    <scope>NUCLEOTIDE SEQUENCE</scope>
    <source>
        <strain evidence="4">CBS 130266</strain>
    </source>
</reference>
<dbReference type="EMBL" id="MU007046">
    <property type="protein sequence ID" value="KAF2429475.1"/>
    <property type="molecule type" value="Genomic_DNA"/>
</dbReference>
<protein>
    <submittedName>
        <fullName evidence="4">Kp4-domain-containing protein</fullName>
    </submittedName>
</protein>
<sequence length="194" mass="21193">MRFNFPATLALALTLLPSTLALGINCRGSGACTGLVRPAVPPLVHAIWSLDDNYLWSTREPIACYIRVCAFLQPWSGHGADTIDKGVTGRRIKELAREIFKHGCTECGSVPLDYPESNDGAVAGELTFNVVKNTSSRGRCPMGPETDIKEATLCVKESSADYQKNMNGPRRGKRGLRNAVEETRRRANETVADK</sequence>
<accession>A0A9P4NP46</accession>
<dbReference type="InterPro" id="IPR011329">
    <property type="entry name" value="Killer_tox_Kp4/SMK"/>
</dbReference>
<dbReference type="GO" id="GO:0005576">
    <property type="term" value="C:extracellular region"/>
    <property type="evidence" value="ECO:0007669"/>
    <property type="project" value="InterPro"/>
</dbReference>
<evidence type="ECO:0000259" key="3">
    <source>
        <dbReference type="Pfam" id="PF09044"/>
    </source>
</evidence>
<keyword evidence="5" id="KW-1185">Reference proteome</keyword>
<feature type="region of interest" description="Disordered" evidence="1">
    <location>
        <begin position="161"/>
        <end position="194"/>
    </location>
</feature>
<dbReference type="Pfam" id="PF09044">
    <property type="entry name" value="Kp4"/>
    <property type="match status" value="1"/>
</dbReference>
<feature type="chain" id="PRO_5040431817" evidence="2">
    <location>
        <begin position="22"/>
        <end position="194"/>
    </location>
</feature>
<evidence type="ECO:0000313" key="4">
    <source>
        <dbReference type="EMBL" id="KAF2429475.1"/>
    </source>
</evidence>
<dbReference type="OrthoDB" id="4177994at2759"/>
<organism evidence="4 5">
    <name type="scientific">Tothia fuscella</name>
    <dbReference type="NCBI Taxonomy" id="1048955"/>
    <lineage>
        <taxon>Eukaryota</taxon>
        <taxon>Fungi</taxon>
        <taxon>Dikarya</taxon>
        <taxon>Ascomycota</taxon>
        <taxon>Pezizomycotina</taxon>
        <taxon>Dothideomycetes</taxon>
        <taxon>Pleosporomycetidae</taxon>
        <taxon>Venturiales</taxon>
        <taxon>Cylindrosympodiaceae</taxon>
        <taxon>Tothia</taxon>
    </lineage>
</organism>
<feature type="compositionally biased region" description="Basic and acidic residues" evidence="1">
    <location>
        <begin position="179"/>
        <end position="194"/>
    </location>
</feature>
<gene>
    <name evidence="4" type="ORF">EJ08DRAFT_698194</name>
</gene>
<dbReference type="Gene3D" id="3.30.430.10">
    <property type="entry name" value="Killer Toxin P4, subunit A"/>
    <property type="match status" value="1"/>
</dbReference>
<evidence type="ECO:0000256" key="1">
    <source>
        <dbReference type="SAM" id="MobiDB-lite"/>
    </source>
</evidence>
<comment type="caution">
    <text evidence="4">The sequence shown here is derived from an EMBL/GenBank/DDBJ whole genome shotgun (WGS) entry which is preliminary data.</text>
</comment>
<dbReference type="AlphaFoldDB" id="A0A9P4NP46"/>
<feature type="signal peptide" evidence="2">
    <location>
        <begin position="1"/>
        <end position="21"/>
    </location>
</feature>
<feature type="domain" description="Killer toxin Kp4" evidence="3">
    <location>
        <begin position="9"/>
        <end position="131"/>
    </location>
</feature>
<dbReference type="SUPFAM" id="SSF55221">
    <property type="entry name" value="Yeast killer toxins"/>
    <property type="match status" value="1"/>
</dbReference>
<dbReference type="Proteomes" id="UP000800235">
    <property type="component" value="Unassembled WGS sequence"/>
</dbReference>
<name>A0A9P4NP46_9PEZI</name>
<evidence type="ECO:0000256" key="2">
    <source>
        <dbReference type="SAM" id="SignalP"/>
    </source>
</evidence>
<keyword evidence="2" id="KW-0732">Signal</keyword>